<evidence type="ECO:0000259" key="1">
    <source>
        <dbReference type="Pfam" id="PF16203"/>
    </source>
</evidence>
<comment type="caution">
    <text evidence="2">The sequence shown here is derived from an EMBL/GenBank/DDBJ whole genome shotgun (WGS) entry which is preliminary data.</text>
</comment>
<dbReference type="AlphaFoldDB" id="W7TH70"/>
<sequence>MRYSTKRQQYLVDQGYTYKVIPNLLDDAQKKCATDPKYLMSNLNPEQELRLLTQALMDANTYEEMEAAEGRVLQRAIQEGEEEDGGSDRGMVYGGAGVAAAGVRRTTGSMAALSGGQGMAYVESSTGGKKRR</sequence>
<proteinExistence type="predicted"/>
<accession>W7TH70</accession>
<dbReference type="Proteomes" id="UP000019335">
    <property type="component" value="Chromosome 20"/>
</dbReference>
<dbReference type="OrthoDB" id="10262986at2759"/>
<feature type="domain" description="ERCC3/RAD25/XPB helicase C-terminal" evidence="1">
    <location>
        <begin position="1"/>
        <end position="72"/>
    </location>
</feature>
<name>W7TH70_9STRA</name>
<dbReference type="Pfam" id="PF16203">
    <property type="entry name" value="ERCC3_RAD25_C"/>
    <property type="match status" value="1"/>
</dbReference>
<reference evidence="2 3" key="1">
    <citation type="journal article" date="2014" name="Mol. Plant">
        <title>Chromosome Scale Genome Assembly and Transcriptome Profiling of Nannochloropsis gaditana in Nitrogen Depletion.</title>
        <authorList>
            <person name="Corteggiani Carpinelli E."/>
            <person name="Telatin A."/>
            <person name="Vitulo N."/>
            <person name="Forcato C."/>
            <person name="D'Angelo M."/>
            <person name="Schiavon R."/>
            <person name="Vezzi A."/>
            <person name="Giacometti G.M."/>
            <person name="Morosinotto T."/>
            <person name="Valle G."/>
        </authorList>
    </citation>
    <scope>NUCLEOTIDE SEQUENCE [LARGE SCALE GENOMIC DNA]</scope>
    <source>
        <strain evidence="2 3">B-31</strain>
    </source>
</reference>
<evidence type="ECO:0000313" key="2">
    <source>
        <dbReference type="EMBL" id="EWM22883.1"/>
    </source>
</evidence>
<dbReference type="EMBL" id="AZIL01002040">
    <property type="protein sequence ID" value="EWM22883.1"/>
    <property type="molecule type" value="Genomic_DNA"/>
</dbReference>
<organism evidence="2 3">
    <name type="scientific">Nannochloropsis gaditana</name>
    <dbReference type="NCBI Taxonomy" id="72520"/>
    <lineage>
        <taxon>Eukaryota</taxon>
        <taxon>Sar</taxon>
        <taxon>Stramenopiles</taxon>
        <taxon>Ochrophyta</taxon>
        <taxon>Eustigmatophyceae</taxon>
        <taxon>Eustigmatales</taxon>
        <taxon>Monodopsidaceae</taxon>
        <taxon>Nannochloropsis</taxon>
    </lineage>
</organism>
<dbReference type="InterPro" id="IPR032438">
    <property type="entry name" value="ERCC3_RAD25_C"/>
</dbReference>
<gene>
    <name evidence="2" type="ORF">Naga_100788g3</name>
</gene>
<keyword evidence="3" id="KW-1185">Reference proteome</keyword>
<evidence type="ECO:0000313" key="3">
    <source>
        <dbReference type="Proteomes" id="UP000019335"/>
    </source>
</evidence>
<protein>
    <recommendedName>
        <fullName evidence="1">ERCC3/RAD25/XPB helicase C-terminal domain-containing protein</fullName>
    </recommendedName>
</protein>